<evidence type="ECO:0000256" key="1">
    <source>
        <dbReference type="SAM" id="Coils"/>
    </source>
</evidence>
<dbReference type="AlphaFoldDB" id="A0A841L1L4"/>
<keyword evidence="3" id="KW-0131">Cell cycle</keyword>
<proteinExistence type="predicted"/>
<keyword evidence="4" id="KW-1185">Reference proteome</keyword>
<keyword evidence="2" id="KW-0732">Signal</keyword>
<dbReference type="RefSeq" id="WP_184310791.1">
    <property type="nucleotide sequence ID" value="NZ_JACHEN010000013.1"/>
</dbReference>
<sequence>MYKRIIKLMLALSLILFAPTEIYGEEGHTNTETIQQLQKDNKSLNEEIKILKSTIKDYEKRISEIEEISNDNKEMFEIYQEYIKDIIVGYTVGATVIIGLIQLGSKLYLQNELRKYIEQYVTDEKIRTTFSTKFDSYINSKDNELRTKLTEYDGEFADLINDMRKKARK</sequence>
<evidence type="ECO:0000313" key="3">
    <source>
        <dbReference type="EMBL" id="MBB6216255.1"/>
    </source>
</evidence>
<dbReference type="GO" id="GO:0051301">
    <property type="term" value="P:cell division"/>
    <property type="evidence" value="ECO:0007669"/>
    <property type="project" value="UniProtKB-KW"/>
</dbReference>
<organism evidence="3 4">
    <name type="scientific">Anaerosolibacter carboniphilus</name>
    <dbReference type="NCBI Taxonomy" id="1417629"/>
    <lineage>
        <taxon>Bacteria</taxon>
        <taxon>Bacillati</taxon>
        <taxon>Bacillota</taxon>
        <taxon>Clostridia</taxon>
        <taxon>Peptostreptococcales</taxon>
        <taxon>Thermotaleaceae</taxon>
        <taxon>Anaerosolibacter</taxon>
    </lineage>
</organism>
<dbReference type="EMBL" id="JACHEN010000013">
    <property type="protein sequence ID" value="MBB6216255.1"/>
    <property type="molecule type" value="Genomic_DNA"/>
</dbReference>
<feature type="signal peptide" evidence="2">
    <location>
        <begin position="1"/>
        <end position="23"/>
    </location>
</feature>
<keyword evidence="1" id="KW-0175">Coiled coil</keyword>
<accession>A0A841L1L4</accession>
<keyword evidence="3" id="KW-0132">Cell division</keyword>
<reference evidence="3 4" key="1">
    <citation type="submission" date="2020-08" db="EMBL/GenBank/DDBJ databases">
        <title>Genomic Encyclopedia of Type Strains, Phase IV (KMG-IV): sequencing the most valuable type-strain genomes for metagenomic binning, comparative biology and taxonomic classification.</title>
        <authorList>
            <person name="Goeker M."/>
        </authorList>
    </citation>
    <scope>NUCLEOTIDE SEQUENCE [LARGE SCALE GENOMIC DNA]</scope>
    <source>
        <strain evidence="3 4">DSM 103526</strain>
    </source>
</reference>
<dbReference type="Proteomes" id="UP000579281">
    <property type="component" value="Unassembled WGS sequence"/>
</dbReference>
<feature type="coiled-coil region" evidence="1">
    <location>
        <begin position="34"/>
        <end position="68"/>
    </location>
</feature>
<feature type="chain" id="PRO_5038800893" evidence="2">
    <location>
        <begin position="24"/>
        <end position="169"/>
    </location>
</feature>
<evidence type="ECO:0000313" key="4">
    <source>
        <dbReference type="Proteomes" id="UP000579281"/>
    </source>
</evidence>
<comment type="caution">
    <text evidence="3">The sequence shown here is derived from an EMBL/GenBank/DDBJ whole genome shotgun (WGS) entry which is preliminary data.</text>
</comment>
<protein>
    <submittedName>
        <fullName evidence="3">Cell division protein FtsB</fullName>
    </submittedName>
</protein>
<gene>
    <name evidence="3" type="ORF">HNQ80_002354</name>
</gene>
<evidence type="ECO:0000256" key="2">
    <source>
        <dbReference type="SAM" id="SignalP"/>
    </source>
</evidence>
<name>A0A841L1L4_9FIRM</name>